<keyword evidence="5" id="KW-1185">Reference proteome</keyword>
<dbReference type="InterPro" id="IPR012334">
    <property type="entry name" value="Pectin_lyas_fold"/>
</dbReference>
<dbReference type="AlphaFoldDB" id="A0AAN6TRA3"/>
<dbReference type="InterPro" id="IPR023226">
    <property type="entry name" value="Glyco_hydro_49_N_dom"/>
</dbReference>
<keyword evidence="2" id="KW-0732">Signal</keyword>
<dbReference type="SUPFAM" id="SSF101596">
    <property type="entry name" value="Dextranase, N-terminal domain"/>
    <property type="match status" value="1"/>
</dbReference>
<feature type="domain" description="Glycoside hydrolase family 49 N-terminal" evidence="3">
    <location>
        <begin position="25"/>
        <end position="59"/>
    </location>
</feature>
<evidence type="ECO:0000256" key="2">
    <source>
        <dbReference type="SAM" id="SignalP"/>
    </source>
</evidence>
<protein>
    <submittedName>
        <fullName evidence="4">Glycoside hydrolase family 49 protein</fullName>
    </submittedName>
</protein>
<sequence length="317" mass="35015">MFSLALGWLLFQPTVGQAIRPRAGNHTVCNSQLCTWWHDNGEINTAGMVHLGNVRQSRKNNTLGSDVDDGITIEPSAGINMAWSQFEHSIAVEMISHATTHASLDGAIIIHVTHGPNGRRFSVEFRNYLTRTVPTARDDWGSSGILYFPSGVYRMNSNPQGQTPKIGENHIRLSPNSYWVYWAPERRHQPAHVGAQQPGRQPDLILPGPDHQRAAIQHDGTSTEAPTSPPASRIIGASPFYMPRRSIDPASSINMIISNLVCEGLGPSLIRITPLQDYRARSLQRQSQTAIWTRFMLSPTPLQKDGLLASYLSGQSL</sequence>
<dbReference type="Gene3D" id="2.160.20.10">
    <property type="entry name" value="Single-stranded right-handed beta-helix, Pectin lyase-like"/>
    <property type="match status" value="1"/>
</dbReference>
<evidence type="ECO:0000313" key="4">
    <source>
        <dbReference type="EMBL" id="KAK4119282.1"/>
    </source>
</evidence>
<evidence type="ECO:0000313" key="5">
    <source>
        <dbReference type="Proteomes" id="UP001302602"/>
    </source>
</evidence>
<reference evidence="4" key="1">
    <citation type="journal article" date="2023" name="Mol. Phylogenet. Evol.">
        <title>Genome-scale phylogeny and comparative genomics of the fungal order Sordariales.</title>
        <authorList>
            <person name="Hensen N."/>
            <person name="Bonometti L."/>
            <person name="Westerberg I."/>
            <person name="Brannstrom I.O."/>
            <person name="Guillou S."/>
            <person name="Cros-Aarteil S."/>
            <person name="Calhoun S."/>
            <person name="Haridas S."/>
            <person name="Kuo A."/>
            <person name="Mondo S."/>
            <person name="Pangilinan J."/>
            <person name="Riley R."/>
            <person name="LaButti K."/>
            <person name="Andreopoulos B."/>
            <person name="Lipzen A."/>
            <person name="Chen C."/>
            <person name="Yan M."/>
            <person name="Daum C."/>
            <person name="Ng V."/>
            <person name="Clum A."/>
            <person name="Steindorff A."/>
            <person name="Ohm R.A."/>
            <person name="Martin F."/>
            <person name="Silar P."/>
            <person name="Natvig D.O."/>
            <person name="Lalanne C."/>
            <person name="Gautier V."/>
            <person name="Ament-Velasquez S.L."/>
            <person name="Kruys A."/>
            <person name="Hutchinson M.I."/>
            <person name="Powell A.J."/>
            <person name="Barry K."/>
            <person name="Miller A.N."/>
            <person name="Grigoriev I.V."/>
            <person name="Debuchy R."/>
            <person name="Gladieux P."/>
            <person name="Hiltunen Thoren M."/>
            <person name="Johannesson H."/>
        </authorList>
    </citation>
    <scope>NUCLEOTIDE SEQUENCE</scope>
    <source>
        <strain evidence="4">CBS 731.68</strain>
    </source>
</reference>
<dbReference type="Proteomes" id="UP001302602">
    <property type="component" value="Unassembled WGS sequence"/>
</dbReference>
<feature type="signal peptide" evidence="2">
    <location>
        <begin position="1"/>
        <end position="18"/>
    </location>
</feature>
<gene>
    <name evidence="4" type="ORF">N657DRAFT_675031</name>
</gene>
<keyword evidence="4" id="KW-0378">Hydrolase</keyword>
<feature type="region of interest" description="Disordered" evidence="1">
    <location>
        <begin position="214"/>
        <end position="233"/>
    </location>
</feature>
<comment type="caution">
    <text evidence="4">The sequence shown here is derived from an EMBL/GenBank/DDBJ whole genome shotgun (WGS) entry which is preliminary data.</text>
</comment>
<organism evidence="4 5">
    <name type="scientific">Parathielavia appendiculata</name>
    <dbReference type="NCBI Taxonomy" id="2587402"/>
    <lineage>
        <taxon>Eukaryota</taxon>
        <taxon>Fungi</taxon>
        <taxon>Dikarya</taxon>
        <taxon>Ascomycota</taxon>
        <taxon>Pezizomycotina</taxon>
        <taxon>Sordariomycetes</taxon>
        <taxon>Sordariomycetidae</taxon>
        <taxon>Sordariales</taxon>
        <taxon>Chaetomiaceae</taxon>
        <taxon>Parathielavia</taxon>
    </lineage>
</organism>
<accession>A0AAN6TRA3</accession>
<reference evidence="4" key="2">
    <citation type="submission" date="2023-05" db="EMBL/GenBank/DDBJ databases">
        <authorList>
            <consortium name="Lawrence Berkeley National Laboratory"/>
            <person name="Steindorff A."/>
            <person name="Hensen N."/>
            <person name="Bonometti L."/>
            <person name="Westerberg I."/>
            <person name="Brannstrom I.O."/>
            <person name="Guillou S."/>
            <person name="Cros-Aarteil S."/>
            <person name="Calhoun S."/>
            <person name="Haridas S."/>
            <person name="Kuo A."/>
            <person name="Mondo S."/>
            <person name="Pangilinan J."/>
            <person name="Riley R."/>
            <person name="Labutti K."/>
            <person name="Andreopoulos B."/>
            <person name="Lipzen A."/>
            <person name="Chen C."/>
            <person name="Yanf M."/>
            <person name="Daum C."/>
            <person name="Ng V."/>
            <person name="Clum A."/>
            <person name="Ohm R."/>
            <person name="Martin F."/>
            <person name="Silar P."/>
            <person name="Natvig D."/>
            <person name="Lalanne C."/>
            <person name="Gautier V."/>
            <person name="Ament-Velasquez S.L."/>
            <person name="Kruys A."/>
            <person name="Hutchinson M.I."/>
            <person name="Powell A.J."/>
            <person name="Barry K."/>
            <person name="Miller A.N."/>
            <person name="Grigoriev I.V."/>
            <person name="Debuchy R."/>
            <person name="Gladieux P."/>
            <person name="Thoren M.H."/>
            <person name="Johannesson H."/>
        </authorList>
    </citation>
    <scope>NUCLEOTIDE SEQUENCE</scope>
    <source>
        <strain evidence="4">CBS 731.68</strain>
    </source>
</reference>
<feature type="domain" description="Glycoside hydrolase family 49 N-terminal" evidence="3">
    <location>
        <begin position="62"/>
        <end position="103"/>
    </location>
</feature>
<dbReference type="RefSeq" id="XP_062643055.1">
    <property type="nucleotide sequence ID" value="XM_062795794.1"/>
</dbReference>
<evidence type="ECO:0000259" key="3">
    <source>
        <dbReference type="Pfam" id="PF17433"/>
    </source>
</evidence>
<name>A0AAN6TRA3_9PEZI</name>
<dbReference type="Gene3D" id="2.60.350.10">
    <property type="entry name" value="Dextranase, N-terminal"/>
    <property type="match status" value="2"/>
</dbReference>
<dbReference type="GeneID" id="87832562"/>
<dbReference type="Pfam" id="PF17433">
    <property type="entry name" value="Glyco_hydro_49N"/>
    <property type="match status" value="2"/>
</dbReference>
<evidence type="ECO:0000256" key="1">
    <source>
        <dbReference type="SAM" id="MobiDB-lite"/>
    </source>
</evidence>
<proteinExistence type="predicted"/>
<dbReference type="EMBL" id="MU853251">
    <property type="protein sequence ID" value="KAK4119282.1"/>
    <property type="molecule type" value="Genomic_DNA"/>
</dbReference>
<dbReference type="InterPro" id="IPR035953">
    <property type="entry name" value="Dextranase_N-ter"/>
</dbReference>
<dbReference type="GO" id="GO:0004553">
    <property type="term" value="F:hydrolase activity, hydrolyzing O-glycosyl compounds"/>
    <property type="evidence" value="ECO:0007669"/>
    <property type="project" value="InterPro"/>
</dbReference>
<feature type="chain" id="PRO_5042999374" evidence="2">
    <location>
        <begin position="19"/>
        <end position="317"/>
    </location>
</feature>